<evidence type="ECO:0000313" key="1">
    <source>
        <dbReference type="EMBL" id="WNZ26722.1"/>
    </source>
</evidence>
<accession>A0AA96WIS4</accession>
<proteinExistence type="predicted"/>
<name>A0AA96WIS4_9CYAN</name>
<dbReference type="InterPro" id="IPR027417">
    <property type="entry name" value="P-loop_NTPase"/>
</dbReference>
<dbReference type="AlphaFoldDB" id="A0AA96WIS4"/>
<organism evidence="1">
    <name type="scientific">Leptolyngbya sp. NK1-12</name>
    <dbReference type="NCBI Taxonomy" id="2547451"/>
    <lineage>
        <taxon>Bacteria</taxon>
        <taxon>Bacillati</taxon>
        <taxon>Cyanobacteriota</taxon>
        <taxon>Cyanophyceae</taxon>
        <taxon>Leptolyngbyales</taxon>
        <taxon>Leptolyngbyaceae</taxon>
        <taxon>Leptolyngbya group</taxon>
        <taxon>Leptolyngbya</taxon>
    </lineage>
</organism>
<sequence length="714" mass="81448">MASIDDLILRGTNPFDNLRSVNFWHRQKDPEPMVESIHQDAMSVIEATLEQVARDHYTRTIILDGDSGSGKTYLLGRLKRALNHRAFFVYIPPFPQSDYLWRHILRYTVDSLVQVPSGQKYSQLLLWLKSVLLALKQRSLKDRIKENILDLLQTDRQQFIKRLKEIYKQAGTNSIYNADKFFGILHDLTDAKLYPLACEWLRADDLSEESLEALRLKSSIDTEQAAREVLANFGRVAINTQPIVLCFDQLESIARLPDGALDLQSLFNINTKIHDEDKNFLIVISILTNTWEHYKNRIDQSHRARIDREIPLRLINLEQAESLWASRLNGLHRQAQPQPTSLIYPLDFHQLAENFPGGRTNPRDALRLGRDMLQAYKEWLMQTAGTNGAAATHALQSVEPAAQRLHPPATELLAAFKLRWRDELTKMQDSVTRIRHFTSLELIEMLKEALTTLEASEIQAPLLERTKFAGYSFSYQLPQPPNPAGRIGIVWTEDQGMDNFFRVMEACQRVLEQNLCQALYLIRAEGIGKPSLKGHQLYRQIFTAIPHRHLQPDIASVQCLAAYYSLVKDAREGDLVVGSQTIGLKQLQSLTQQAKIWHDCTLLQALGIVTALEPDPNWSEELIVPAISLDSPFPPLPDLGNGHRLTRQVEDYLLSLVRTHPVIGLQTLVQNSLRQFPQVDEAFVDERVQYLCDAKQIKILNPGFPHEGQLVSQV</sequence>
<dbReference type="GO" id="GO:0005524">
    <property type="term" value="F:ATP binding"/>
    <property type="evidence" value="ECO:0007669"/>
    <property type="project" value="UniProtKB-KW"/>
</dbReference>
<reference evidence="1" key="1">
    <citation type="submission" date="2020-05" db="EMBL/GenBank/DDBJ databases">
        <authorList>
            <person name="Zhu T."/>
            <person name="Keshari N."/>
            <person name="Lu X."/>
        </authorList>
    </citation>
    <scope>NUCLEOTIDE SEQUENCE</scope>
    <source>
        <strain evidence="1">NK1-12</strain>
    </source>
</reference>
<dbReference type="Gene3D" id="3.40.50.300">
    <property type="entry name" value="P-loop containing nucleotide triphosphate hydrolases"/>
    <property type="match status" value="1"/>
</dbReference>
<dbReference type="SUPFAM" id="SSF52540">
    <property type="entry name" value="P-loop containing nucleoside triphosphate hydrolases"/>
    <property type="match status" value="1"/>
</dbReference>
<protein>
    <submittedName>
        <fullName evidence="1">ATP-binding protein</fullName>
    </submittedName>
</protein>
<gene>
    <name evidence="1" type="ORF">HJG54_20875</name>
</gene>
<keyword evidence="1" id="KW-0067">ATP-binding</keyword>
<dbReference type="EMBL" id="CP053586">
    <property type="protein sequence ID" value="WNZ26722.1"/>
    <property type="molecule type" value="Genomic_DNA"/>
</dbReference>
<keyword evidence="1" id="KW-0547">Nucleotide-binding</keyword>